<feature type="transmembrane region" description="Helical" evidence="15">
    <location>
        <begin position="710"/>
        <end position="733"/>
    </location>
</feature>
<feature type="transmembrane region" description="Helical" evidence="15">
    <location>
        <begin position="799"/>
        <end position="822"/>
    </location>
</feature>
<evidence type="ECO:0000256" key="6">
    <source>
        <dbReference type="ARBA" id="ARBA00022737"/>
    </source>
</evidence>
<feature type="domain" description="GAIN-B" evidence="16">
    <location>
        <begin position="473"/>
        <end position="639"/>
    </location>
</feature>
<dbReference type="InterPro" id="IPR000203">
    <property type="entry name" value="GPS"/>
</dbReference>
<dbReference type="GO" id="GO:0004930">
    <property type="term" value="F:G protein-coupled receptor activity"/>
    <property type="evidence" value="ECO:0007669"/>
    <property type="project" value="UniProtKB-KW"/>
</dbReference>
<feature type="transmembrane region" description="Helical" evidence="15">
    <location>
        <begin position="677"/>
        <end position="698"/>
    </location>
</feature>
<dbReference type="InterPro" id="IPR036445">
    <property type="entry name" value="GPCR_2_extracell_dom_sf"/>
</dbReference>
<dbReference type="Gene3D" id="1.20.1070.10">
    <property type="entry name" value="Rhodopsin 7-helix transmembrane proteins"/>
    <property type="match status" value="1"/>
</dbReference>
<feature type="transmembrane region" description="Helical" evidence="15">
    <location>
        <begin position="644"/>
        <end position="665"/>
    </location>
</feature>
<dbReference type="InterPro" id="IPR003591">
    <property type="entry name" value="Leu-rich_rpt_typical-subtyp"/>
</dbReference>
<evidence type="ECO:0000313" key="21">
    <source>
        <dbReference type="Proteomes" id="UP000265040"/>
    </source>
</evidence>
<dbReference type="InterPro" id="IPR058808">
    <property type="entry name" value="GAIN_ADGRA2/3"/>
</dbReference>
<dbReference type="SMART" id="SM00369">
    <property type="entry name" value="LRR_TYP"/>
    <property type="match status" value="3"/>
</dbReference>
<dbReference type="SUPFAM" id="SSF48726">
    <property type="entry name" value="Immunoglobulin"/>
    <property type="match status" value="1"/>
</dbReference>
<keyword evidence="8" id="KW-0297">G-protein coupled receptor</keyword>
<dbReference type="GeneTree" id="ENSGT00940000157235"/>
<dbReference type="InterPro" id="IPR057244">
    <property type="entry name" value="GAIN_B"/>
</dbReference>
<evidence type="ECO:0000256" key="8">
    <source>
        <dbReference type="ARBA" id="ARBA00023040"/>
    </source>
</evidence>
<dbReference type="InterPro" id="IPR013783">
    <property type="entry name" value="Ig-like_fold"/>
</dbReference>
<dbReference type="Pfam" id="PF26588">
    <property type="entry name" value="GAIN_ADGRA3"/>
    <property type="match status" value="1"/>
</dbReference>
<dbReference type="Gene3D" id="3.80.10.10">
    <property type="entry name" value="Ribonuclease Inhibitor"/>
    <property type="match status" value="1"/>
</dbReference>
<evidence type="ECO:0000256" key="4">
    <source>
        <dbReference type="ARBA" id="ARBA00022692"/>
    </source>
</evidence>
<reference evidence="20" key="1">
    <citation type="submission" date="2021-04" db="EMBL/GenBank/DDBJ databases">
        <authorList>
            <consortium name="Wellcome Sanger Institute Data Sharing"/>
        </authorList>
    </citation>
    <scope>NUCLEOTIDE SEQUENCE [LARGE SCALE GENOMIC DNA]</scope>
</reference>
<dbReference type="SMART" id="SM00082">
    <property type="entry name" value="LRRCT"/>
    <property type="match status" value="1"/>
</dbReference>
<sequence>MVVQVLYHNCKMLDEEELDLRSNMISRIEPGAFLGLSALKKLDLSNNSIGCLNEDIFKGLSSLIRLNLSGNKFSSLSQGTFDSLVSLKALEFQTPYLLCDCNLLWLLRWIKEKNIVVKNTKCSYPQSLQGQPVTSSNLEHLTCDAPLELPSFQLTPSQRQVVFQGDSLPFQCQASFVAEDMQVLWYQNGRMVKPDAAQGIFIEKRMVQNCSLIASALTISNIQPGFTGNWECRVRTSRGNTTRTVHIVVLESSAKYCAPERISNNKGDFRWPRTLAGIKAYLPCNKLATSAGSYSGSSGEEQRAWRYCDRDGLWAEEDYSRCQFQKDVTRFLYVINQMPLNESNVVPRAQRLLVCTVDAANFSDKMDIIFVAEMIEKFGKFVEKFKDVMVSMASNLMLADERVLWMAQREAMACSRIIACLQKIAVYRVATAQAFSLTSPNIAVEAHAVRASDWNGMSCMLFQRPSPERTPGQDRQLTFKCNTTSSFSSILHKNTIVEASLQLPQSLFTQAALPGQTDDTVYKLHLLGFRNGKFFPSTGNSSQLADGGKRRSVATPVIMAKIDGMSLRVLRTPVNVTLRRFARGSDAVSACWNLSLVGGHGGWQSDGCHILGHNDNFTTISCNSLGNYGLVEYFSPSIQPLHPVIYATSIILLLCLLTIIISYIYHHKSVRVSCKFWHMLINLCFHISLTCGVFVGGINQTRYASVCQAVGILLHYSTLATALWVGVTARNIYKQVTRKAKRYEELDEPPPPPRPMLRFYLIGGGIPIIVCGITAAANIKNYGSRTSAPYCWMAWEPSIGAFYGPVGFIIFVDCMYFLSILLQLRRHPERRYEFKELTEEQQHLAEVGPDGPGSHCQPLTLQLQPHEVLPSIVSAPHTVPLSALENEHTFAAQLIGAAGALGLYAALWVFGAMAVSQDHPYDLAFTCLYGVAALALGAFMVAHHCVNRQDMRRYWSQACCSGRRAYSAQEDVLLPQSGVAMTSTAGSANKADGESTKCGHSSADSSYTNKSAPSVRHSTHGSKLTNLHAEAAQCKPASAPATANGAAVLDNSLTEHSLDNEIKMHVAPVERHQSQMQQDSSDRTATAASSSSKDSAPAKQSGSNTELENLPKSYGLNLVTQNGSTLKENGQAVPLINAESVAGVKTGLWKHETTV</sequence>
<keyword evidence="4 15" id="KW-0812">Transmembrane</keyword>
<dbReference type="InterPro" id="IPR000483">
    <property type="entry name" value="Cys-rich_flank_reg_C"/>
</dbReference>
<dbReference type="SUPFAM" id="SSF111418">
    <property type="entry name" value="Hormone receptor domain"/>
    <property type="match status" value="1"/>
</dbReference>
<accession>A0A7N6AR15</accession>
<dbReference type="InterPro" id="IPR046338">
    <property type="entry name" value="GAIN_dom_sf"/>
</dbReference>
<evidence type="ECO:0000256" key="2">
    <source>
        <dbReference type="ARBA" id="ARBA00007343"/>
    </source>
</evidence>
<evidence type="ECO:0000256" key="13">
    <source>
        <dbReference type="ARBA" id="ARBA00023319"/>
    </source>
</evidence>
<dbReference type="PROSITE" id="PS50835">
    <property type="entry name" value="IG_LIKE"/>
    <property type="match status" value="1"/>
</dbReference>
<proteinExistence type="inferred from homology"/>
<dbReference type="FunFam" id="3.80.10.10:FF:000287">
    <property type="entry name" value="adhesion G protein-coupled receptor A3"/>
    <property type="match status" value="1"/>
</dbReference>
<evidence type="ECO:0000256" key="11">
    <source>
        <dbReference type="ARBA" id="ARBA00023170"/>
    </source>
</evidence>
<keyword evidence="10" id="KW-1015">Disulfide bond</keyword>
<keyword evidence="21" id="KW-1185">Reference proteome</keyword>
<evidence type="ECO:0000256" key="10">
    <source>
        <dbReference type="ARBA" id="ARBA00023157"/>
    </source>
</evidence>
<feature type="region of interest" description="Disordered" evidence="14">
    <location>
        <begin position="1070"/>
        <end position="1110"/>
    </location>
</feature>
<dbReference type="Pfam" id="PF13895">
    <property type="entry name" value="Ig_2"/>
    <property type="match status" value="1"/>
</dbReference>
<dbReference type="InterPro" id="IPR001611">
    <property type="entry name" value="Leu-rich_rpt"/>
</dbReference>
<feature type="transmembrane region" description="Helical" evidence="15">
    <location>
        <begin position="759"/>
        <end position="779"/>
    </location>
</feature>
<dbReference type="PROSITE" id="PS50227">
    <property type="entry name" value="G_PROTEIN_RECEP_F2_3"/>
    <property type="match status" value="1"/>
</dbReference>
<keyword evidence="3" id="KW-0433">Leucine-rich repeat</keyword>
<name>A0A7N6AR15_ANATE</name>
<dbReference type="Proteomes" id="UP000265040">
    <property type="component" value="Chromosome 18"/>
</dbReference>
<evidence type="ECO:0000256" key="1">
    <source>
        <dbReference type="ARBA" id="ARBA00004141"/>
    </source>
</evidence>
<feature type="transmembrane region" description="Helical" evidence="15">
    <location>
        <begin position="923"/>
        <end position="946"/>
    </location>
</feature>
<evidence type="ECO:0000259" key="16">
    <source>
        <dbReference type="PROSITE" id="PS50221"/>
    </source>
</evidence>
<protein>
    <recommendedName>
        <fullName evidence="22">Adhesion G protein-coupled receptor A3</fullName>
    </recommendedName>
</protein>
<keyword evidence="6" id="KW-0677">Repeat</keyword>
<feature type="domain" description="G-protein coupled receptors family 2 profile 1" evidence="17">
    <location>
        <begin position="231"/>
        <end position="326"/>
    </location>
</feature>
<dbReference type="PANTHER" id="PTHR45930">
    <property type="entry name" value="G-PROTEIN COUPLED RECEPTOR 124-LIKE PROTEIN"/>
    <property type="match status" value="1"/>
</dbReference>
<keyword evidence="13" id="KW-0393">Immunoglobulin domain</keyword>
<evidence type="ECO:0000259" key="19">
    <source>
        <dbReference type="PROSITE" id="PS50835"/>
    </source>
</evidence>
<dbReference type="Gene3D" id="2.60.40.10">
    <property type="entry name" value="Immunoglobulins"/>
    <property type="match status" value="1"/>
</dbReference>
<dbReference type="InterPro" id="IPR051963">
    <property type="entry name" value="Adhesion_GPCR_A"/>
</dbReference>
<dbReference type="Gene3D" id="4.10.1240.10">
    <property type="entry name" value="GPCR, family 2, extracellular hormone receptor domain"/>
    <property type="match status" value="1"/>
</dbReference>
<keyword evidence="5" id="KW-0732">Signal</keyword>
<gene>
    <name evidence="20" type="primary">ADGRA3</name>
</gene>
<keyword evidence="9 15" id="KW-0472">Membrane</keyword>
<dbReference type="InterPro" id="IPR032675">
    <property type="entry name" value="LRR_dom_sf"/>
</dbReference>
<dbReference type="PROSITE" id="PS50221">
    <property type="entry name" value="GAIN_B"/>
    <property type="match status" value="1"/>
</dbReference>
<evidence type="ECO:0000259" key="18">
    <source>
        <dbReference type="PROSITE" id="PS50261"/>
    </source>
</evidence>
<dbReference type="GO" id="GO:0009897">
    <property type="term" value="C:external side of plasma membrane"/>
    <property type="evidence" value="ECO:0007669"/>
    <property type="project" value="TreeGrafter"/>
</dbReference>
<comment type="similarity">
    <text evidence="2">Belongs to the G-protein coupled receptor 2 family. Adhesion G-protein coupled receptor (ADGR) subfamily.</text>
</comment>
<dbReference type="GO" id="GO:0007166">
    <property type="term" value="P:cell surface receptor signaling pathway"/>
    <property type="evidence" value="ECO:0007669"/>
    <property type="project" value="InterPro"/>
</dbReference>
<dbReference type="InterPro" id="IPR017981">
    <property type="entry name" value="GPCR_2-like_7TM"/>
</dbReference>
<feature type="compositionally biased region" description="Low complexity" evidence="14">
    <location>
        <begin position="1083"/>
        <end position="1101"/>
    </location>
</feature>
<evidence type="ECO:0000256" key="9">
    <source>
        <dbReference type="ARBA" id="ARBA00023136"/>
    </source>
</evidence>
<dbReference type="InterPro" id="IPR007110">
    <property type="entry name" value="Ig-like_dom"/>
</dbReference>
<dbReference type="SMART" id="SM00409">
    <property type="entry name" value="IG"/>
    <property type="match status" value="1"/>
</dbReference>
<feature type="domain" description="Ig-like" evidence="19">
    <location>
        <begin position="150"/>
        <end position="248"/>
    </location>
</feature>
<keyword evidence="12" id="KW-0807">Transducer</keyword>
<dbReference type="SUPFAM" id="SSF52058">
    <property type="entry name" value="L domain-like"/>
    <property type="match status" value="1"/>
</dbReference>
<dbReference type="InterPro" id="IPR003599">
    <property type="entry name" value="Ig_sub"/>
</dbReference>
<evidence type="ECO:0000313" key="20">
    <source>
        <dbReference type="Ensembl" id="ENSATEP00000051917.1"/>
    </source>
</evidence>
<dbReference type="InterPro" id="IPR001879">
    <property type="entry name" value="GPCR_2_extracellular_dom"/>
</dbReference>
<dbReference type="InterPro" id="IPR000832">
    <property type="entry name" value="GPCR_2_secretin-like"/>
</dbReference>
<evidence type="ECO:0000256" key="15">
    <source>
        <dbReference type="SAM" id="Phobius"/>
    </source>
</evidence>
<keyword evidence="11" id="KW-0675">Receptor</keyword>
<feature type="region of interest" description="Disordered" evidence="14">
    <location>
        <begin position="983"/>
        <end position="1022"/>
    </location>
</feature>
<reference evidence="20" key="2">
    <citation type="submission" date="2025-08" db="UniProtKB">
        <authorList>
            <consortium name="Ensembl"/>
        </authorList>
    </citation>
    <scope>IDENTIFICATION</scope>
</reference>
<dbReference type="Pfam" id="PF01825">
    <property type="entry name" value="GPS"/>
    <property type="match status" value="1"/>
</dbReference>
<dbReference type="Ensembl" id="ENSATET00000070901.1">
    <property type="protein sequence ID" value="ENSATEP00000051917.1"/>
    <property type="gene ID" value="ENSATEG00000016776.3"/>
</dbReference>
<feature type="transmembrane region" description="Helical" evidence="15">
    <location>
        <begin position="890"/>
        <end position="911"/>
    </location>
</feature>
<dbReference type="Gene3D" id="2.60.220.50">
    <property type="match status" value="1"/>
</dbReference>
<dbReference type="InterPro" id="IPR036179">
    <property type="entry name" value="Ig-like_dom_sf"/>
</dbReference>
<organism evidence="20 21">
    <name type="scientific">Anabas testudineus</name>
    <name type="common">Climbing perch</name>
    <name type="synonym">Anthias testudineus</name>
    <dbReference type="NCBI Taxonomy" id="64144"/>
    <lineage>
        <taxon>Eukaryota</taxon>
        <taxon>Metazoa</taxon>
        <taxon>Chordata</taxon>
        <taxon>Craniata</taxon>
        <taxon>Vertebrata</taxon>
        <taxon>Euteleostomi</taxon>
        <taxon>Actinopterygii</taxon>
        <taxon>Neopterygii</taxon>
        <taxon>Teleostei</taxon>
        <taxon>Neoteleostei</taxon>
        <taxon>Acanthomorphata</taxon>
        <taxon>Anabantaria</taxon>
        <taxon>Anabantiformes</taxon>
        <taxon>Anabantoidei</taxon>
        <taxon>Anabantidae</taxon>
        <taxon>Anabas</taxon>
    </lineage>
</organism>
<comment type="subcellular location">
    <subcellularLocation>
        <location evidence="1">Membrane</location>
        <topology evidence="1">Multi-pass membrane protein</topology>
    </subcellularLocation>
</comment>
<dbReference type="Pfam" id="PF00002">
    <property type="entry name" value="7tm_2"/>
    <property type="match status" value="1"/>
</dbReference>
<dbReference type="AlphaFoldDB" id="A0A7N6AR15"/>
<dbReference type="Pfam" id="PF13855">
    <property type="entry name" value="LRR_8"/>
    <property type="match status" value="1"/>
</dbReference>
<evidence type="ECO:0000256" key="5">
    <source>
        <dbReference type="ARBA" id="ARBA00022729"/>
    </source>
</evidence>
<dbReference type="PANTHER" id="PTHR45930:SF2">
    <property type="entry name" value="ADHESION G PROTEIN-COUPLED RECEPTOR A3"/>
    <property type="match status" value="1"/>
</dbReference>
<reference evidence="20" key="3">
    <citation type="submission" date="2025-09" db="UniProtKB">
        <authorList>
            <consortium name="Ensembl"/>
        </authorList>
    </citation>
    <scope>IDENTIFICATION</scope>
</reference>
<keyword evidence="7 15" id="KW-1133">Transmembrane helix</keyword>
<evidence type="ECO:0000256" key="12">
    <source>
        <dbReference type="ARBA" id="ARBA00023224"/>
    </source>
</evidence>
<evidence type="ECO:0000256" key="3">
    <source>
        <dbReference type="ARBA" id="ARBA00022614"/>
    </source>
</evidence>
<evidence type="ECO:0008006" key="22">
    <source>
        <dbReference type="Google" id="ProtNLM"/>
    </source>
</evidence>
<evidence type="ECO:0000256" key="7">
    <source>
        <dbReference type="ARBA" id="ARBA00022989"/>
    </source>
</evidence>
<dbReference type="PROSITE" id="PS50261">
    <property type="entry name" value="G_PROTEIN_RECEP_F2_4"/>
    <property type="match status" value="1"/>
</dbReference>
<evidence type="ECO:0000256" key="14">
    <source>
        <dbReference type="SAM" id="MobiDB-lite"/>
    </source>
</evidence>
<feature type="domain" description="G-protein coupled receptors family 2 profile 2" evidence="18">
    <location>
        <begin position="638"/>
        <end position="826"/>
    </location>
</feature>
<feature type="compositionally biased region" description="Polar residues" evidence="14">
    <location>
        <begin position="998"/>
        <end position="1012"/>
    </location>
</feature>
<evidence type="ECO:0000259" key="17">
    <source>
        <dbReference type="PROSITE" id="PS50227"/>
    </source>
</evidence>